<dbReference type="GO" id="GO:0004500">
    <property type="term" value="F:dopamine beta-monooxygenase activity"/>
    <property type="evidence" value="ECO:0007669"/>
    <property type="project" value="InterPro"/>
</dbReference>
<feature type="domain" description="DOMON" evidence="1">
    <location>
        <begin position="233"/>
        <end position="362"/>
    </location>
</feature>
<dbReference type="GO" id="GO:0005615">
    <property type="term" value="C:extracellular space"/>
    <property type="evidence" value="ECO:0007669"/>
    <property type="project" value="TreeGrafter"/>
</dbReference>
<dbReference type="PROSITE" id="PS50836">
    <property type="entry name" value="DOMON"/>
    <property type="match status" value="3"/>
</dbReference>
<feature type="domain" description="DOMON" evidence="1">
    <location>
        <begin position="21"/>
        <end position="150"/>
    </location>
</feature>
<protein>
    <submittedName>
        <fullName evidence="2">Predicted protein</fullName>
    </submittedName>
</protein>
<dbReference type="CDD" id="cd09631">
    <property type="entry name" value="DOMON_DOH"/>
    <property type="match status" value="2"/>
</dbReference>
<evidence type="ECO:0000313" key="3">
    <source>
        <dbReference type="Proteomes" id="UP000006671"/>
    </source>
</evidence>
<organism evidence="3">
    <name type="scientific">Naegleria gruberi</name>
    <name type="common">Amoeba</name>
    <dbReference type="NCBI Taxonomy" id="5762"/>
    <lineage>
        <taxon>Eukaryota</taxon>
        <taxon>Discoba</taxon>
        <taxon>Heterolobosea</taxon>
        <taxon>Tetramitia</taxon>
        <taxon>Eutetramitia</taxon>
        <taxon>Vahlkampfiidae</taxon>
        <taxon>Naegleria</taxon>
    </lineage>
</organism>
<accession>D2W665</accession>
<dbReference type="PANTHER" id="PTHR10157">
    <property type="entry name" value="DOPAMINE BETA HYDROXYLASE RELATED"/>
    <property type="match status" value="1"/>
</dbReference>
<name>D2W665_NAEGR</name>
<dbReference type="InterPro" id="IPR005018">
    <property type="entry name" value="DOMON_domain"/>
</dbReference>
<dbReference type="GO" id="GO:0042420">
    <property type="term" value="P:dopamine catabolic process"/>
    <property type="evidence" value="ECO:0007669"/>
    <property type="project" value="TreeGrafter"/>
</dbReference>
<evidence type="ECO:0000313" key="2">
    <source>
        <dbReference type="EMBL" id="EFC35437.1"/>
    </source>
</evidence>
<dbReference type="PANTHER" id="PTHR10157:SF23">
    <property type="entry name" value="MOXD1 HOMOLOG 1"/>
    <property type="match status" value="1"/>
</dbReference>
<dbReference type="RefSeq" id="XP_002668181.1">
    <property type="nucleotide sequence ID" value="XM_002668135.1"/>
</dbReference>
<dbReference type="Pfam" id="PF03351">
    <property type="entry name" value="DOMON"/>
    <property type="match status" value="2"/>
</dbReference>
<keyword evidence="3" id="KW-1185">Reference proteome</keyword>
<dbReference type="KEGG" id="ngr:NAEGRDRAFT_76908"/>
<dbReference type="VEuPathDB" id="AmoebaDB:NAEGRDRAFT_76908"/>
<dbReference type="InterPro" id="IPR000945">
    <property type="entry name" value="DBH-like"/>
</dbReference>
<dbReference type="GO" id="GO:0042421">
    <property type="term" value="P:norepinephrine biosynthetic process"/>
    <property type="evidence" value="ECO:0007669"/>
    <property type="project" value="TreeGrafter"/>
</dbReference>
<feature type="domain" description="DOMON" evidence="1">
    <location>
        <begin position="477"/>
        <end position="569"/>
    </location>
</feature>
<dbReference type="AlphaFoldDB" id="D2W665"/>
<dbReference type="GO" id="GO:0006589">
    <property type="term" value="P:octopamine biosynthetic process"/>
    <property type="evidence" value="ECO:0007669"/>
    <property type="project" value="TreeGrafter"/>
</dbReference>
<reference evidence="2 3" key="1">
    <citation type="journal article" date="2010" name="Cell">
        <title>The genome of Naegleria gruberi illuminates early eukaryotic versatility.</title>
        <authorList>
            <person name="Fritz-Laylin L.K."/>
            <person name="Prochnik S.E."/>
            <person name="Ginger M.L."/>
            <person name="Dacks J.B."/>
            <person name="Carpenter M.L."/>
            <person name="Field M.C."/>
            <person name="Kuo A."/>
            <person name="Paredez A."/>
            <person name="Chapman J."/>
            <person name="Pham J."/>
            <person name="Shu S."/>
            <person name="Neupane R."/>
            <person name="Cipriano M."/>
            <person name="Mancuso J."/>
            <person name="Tu H."/>
            <person name="Salamov A."/>
            <person name="Lindquist E."/>
            <person name="Shapiro H."/>
            <person name="Lucas S."/>
            <person name="Grigoriev I.V."/>
            <person name="Cande W.Z."/>
            <person name="Fulton C."/>
            <person name="Rokhsar D.S."/>
            <person name="Dawson S.C."/>
        </authorList>
    </citation>
    <scope>NUCLEOTIDE SEQUENCE [LARGE SCALE GENOMIC DNA]</scope>
    <source>
        <strain evidence="2 3">NEG-M</strain>
    </source>
</reference>
<dbReference type="EMBL" id="GG739239">
    <property type="protein sequence ID" value="EFC35437.1"/>
    <property type="molecule type" value="Genomic_DNA"/>
</dbReference>
<feature type="non-terminal residue" evidence="2">
    <location>
        <position position="569"/>
    </location>
</feature>
<dbReference type="InterPro" id="IPR045266">
    <property type="entry name" value="DOH_DOMON"/>
</dbReference>
<dbReference type="OrthoDB" id="188511at2759"/>
<evidence type="ECO:0000259" key="1">
    <source>
        <dbReference type="PROSITE" id="PS50836"/>
    </source>
</evidence>
<dbReference type="GO" id="GO:0030667">
    <property type="term" value="C:secretory granule membrane"/>
    <property type="evidence" value="ECO:0007669"/>
    <property type="project" value="TreeGrafter"/>
</dbReference>
<sequence>MNTQFVSSTDYPSGNVATFSSNLKLYWKLLRNEKSSDINDAILEFGAVAKNTRGYVSFCFGYLNGDPMKGDTIFGYYNSASQSVTIMDAWMVAKPQSPVSDASDDILQRNGGYNSATGETHIKWTRFVKTGDSHDVIFTNAVMKTSWALHSTSTGMVRHTSTGKGPSLNFLSAGYATGEYGVLPSQPEVSDGRSSSSNSTCSLPTGYSQSILTHWVNSADYPAANYKLVGTSDSLKLYWKVLTNPNDANNPIIEFGLLATGIYGYASLGFNHGASSGMQTADTMFGYVDSTGKVVIVDAYMQGNLQAPTLDSSQDFISKNGGLRSVSGNYELHLKWTRLVNTMDSADQAFTNVQIPISWALSKTSTSITAVHSYRDKNVMINFMQTVTLSDLGVPPGSALTAACSNSTNSTSTIPPTDNGNVVTPTNPPIVSNSTSSNGNSCSLPSGYSQSITTKWVNSADYPLNNYKLVANYGTSDSLKLYWKVLTNPNDANVPIIEFGLIATGIYGYASIGFNHGTNSGMDTADTMFGYVDSTGKAVILDTYMQGNLQAPTLDSSQDFISKNGGLRS</sequence>
<gene>
    <name evidence="2" type="ORF">NAEGRDRAFT_76908</name>
</gene>
<dbReference type="SMART" id="SM00664">
    <property type="entry name" value="DoH"/>
    <property type="match status" value="2"/>
</dbReference>
<dbReference type="GeneID" id="8861128"/>
<dbReference type="InParanoid" id="D2W665"/>
<proteinExistence type="predicted"/>
<dbReference type="Proteomes" id="UP000006671">
    <property type="component" value="Unassembled WGS sequence"/>
</dbReference>